<gene>
    <name evidence="3" type="ORF">HINF_LOCUS52902</name>
    <name evidence="2" type="ORF">HINF_LOCUS64648</name>
</gene>
<dbReference type="PRINTS" id="PR00111">
    <property type="entry name" value="ABHYDROLASE"/>
</dbReference>
<reference evidence="3 4" key="2">
    <citation type="submission" date="2024-07" db="EMBL/GenBank/DDBJ databases">
        <authorList>
            <person name="Akdeniz Z."/>
        </authorList>
    </citation>
    <scope>NUCLEOTIDE SEQUENCE [LARGE SCALE GENOMIC DNA]</scope>
</reference>
<evidence type="ECO:0000259" key="1">
    <source>
        <dbReference type="Pfam" id="PF12697"/>
    </source>
</evidence>
<sequence>MSIDDQMIYGRYNIEHVPMEKFNLNPESFHTIDFNGKKLNTYIDGPENGQKLFFIHGFDMFVEMYSTFINELIQTYRVLSVDLPGHGQTDAFDDYPVSIFKDSIIATLDHYDFKDFTLVGHSMGGMLSIICTGDSCFAKFNISSTIAFCPAGIKMTESFFGPKKSMCCAAPAPSPDQRRGLFPSDFDSILSKLKQSKQNPKYIERRQIMISNFPWESSQQFFIQAKDKKVLVFLADDEQYVNTKRTLKFVQQKCKKWSAKVEKGLHELPILRPKWAAEQINGFVK</sequence>
<dbReference type="EMBL" id="CAXDID020000266">
    <property type="protein sequence ID" value="CAL6067183.1"/>
    <property type="molecule type" value="Genomic_DNA"/>
</dbReference>
<dbReference type="PANTHER" id="PTHR43798">
    <property type="entry name" value="MONOACYLGLYCEROL LIPASE"/>
    <property type="match status" value="1"/>
</dbReference>
<dbReference type="InterPro" id="IPR029058">
    <property type="entry name" value="AB_hydrolase_fold"/>
</dbReference>
<organism evidence="2">
    <name type="scientific">Hexamita inflata</name>
    <dbReference type="NCBI Taxonomy" id="28002"/>
    <lineage>
        <taxon>Eukaryota</taxon>
        <taxon>Metamonada</taxon>
        <taxon>Diplomonadida</taxon>
        <taxon>Hexamitidae</taxon>
        <taxon>Hexamitinae</taxon>
        <taxon>Hexamita</taxon>
    </lineage>
</organism>
<keyword evidence="4" id="KW-1185">Reference proteome</keyword>
<evidence type="ECO:0000313" key="2">
    <source>
        <dbReference type="EMBL" id="CAI9977003.1"/>
    </source>
</evidence>
<keyword evidence="2" id="KW-0378">Hydrolase</keyword>
<dbReference type="InterPro" id="IPR050266">
    <property type="entry name" value="AB_hydrolase_sf"/>
</dbReference>
<evidence type="ECO:0000313" key="3">
    <source>
        <dbReference type="EMBL" id="CAL6067183.1"/>
    </source>
</evidence>
<dbReference type="EMBL" id="CATOUU010001176">
    <property type="protein sequence ID" value="CAI9977003.1"/>
    <property type="molecule type" value="Genomic_DNA"/>
</dbReference>
<dbReference type="SUPFAM" id="SSF53474">
    <property type="entry name" value="alpha/beta-Hydrolases"/>
    <property type="match status" value="1"/>
</dbReference>
<dbReference type="AlphaFoldDB" id="A0AA86RLG8"/>
<dbReference type="InterPro" id="IPR000073">
    <property type="entry name" value="AB_hydrolase_1"/>
</dbReference>
<dbReference type="GO" id="GO:0016787">
    <property type="term" value="F:hydrolase activity"/>
    <property type="evidence" value="ECO:0007669"/>
    <property type="project" value="UniProtKB-KW"/>
</dbReference>
<proteinExistence type="predicted"/>
<reference evidence="2" key="1">
    <citation type="submission" date="2023-06" db="EMBL/GenBank/DDBJ databases">
        <authorList>
            <person name="Kurt Z."/>
        </authorList>
    </citation>
    <scope>NUCLEOTIDE SEQUENCE</scope>
</reference>
<dbReference type="Proteomes" id="UP001642409">
    <property type="component" value="Unassembled WGS sequence"/>
</dbReference>
<evidence type="ECO:0000313" key="4">
    <source>
        <dbReference type="Proteomes" id="UP001642409"/>
    </source>
</evidence>
<accession>A0AA86RLG8</accession>
<protein>
    <submittedName>
        <fullName evidence="2">Alpha/beta hydrolase family protein</fullName>
    </submittedName>
    <submittedName>
        <fullName evidence="3">Alpha/beta_hydrolase family protein</fullName>
    </submittedName>
</protein>
<comment type="caution">
    <text evidence="2">The sequence shown here is derived from an EMBL/GenBank/DDBJ whole genome shotgun (WGS) entry which is preliminary data.</text>
</comment>
<dbReference type="Pfam" id="PF12697">
    <property type="entry name" value="Abhydrolase_6"/>
    <property type="match status" value="1"/>
</dbReference>
<feature type="domain" description="AB hydrolase-1" evidence="1">
    <location>
        <begin position="52"/>
        <end position="171"/>
    </location>
</feature>
<dbReference type="Gene3D" id="3.40.50.1820">
    <property type="entry name" value="alpha/beta hydrolase"/>
    <property type="match status" value="1"/>
</dbReference>
<name>A0AA86RLG8_9EUKA</name>